<dbReference type="EMBL" id="FUXX01000039">
    <property type="protein sequence ID" value="SKA66997.1"/>
    <property type="molecule type" value="Genomic_DNA"/>
</dbReference>
<dbReference type="RefSeq" id="WP_078929256.1">
    <property type="nucleotide sequence ID" value="NZ_FUXX01000039.1"/>
</dbReference>
<sequence length="1770" mass="197581">MPGLFNLQKLASGCPLDFKTKCSKQKLDNYGALSAMYKDANSTSKKAYLDLLVANALGEKISRLFNGALTGEGKTLWSKQSIQALICDLLAENRGAEQIKQAQTAINDYIDKVSFHCQNLSQKKLARLNSVIISSKNIIKSIAENKLKYAQNIIARENHYLNAANNISKLDIKSFNMTDTFGLKDETIENEKLSVQLGTVSMDVGYDVISSAESKAHNKNYQDSLKALKTLNDVSDQVYGAFRDSTFNGHTIDTLKKLVVEQGFSNEHLLHFLNEKSNETFNKIKGNIDKLFSQNPSADQIANELLSVKNDLNRKVSGEQKRELVKYISQKVTDHRTQRLNNAINQNNVNGQNVANNQNNVNGQNVANNQNNVNGQNVVNNQNNVDGQNVVNNQNNVNGQNVANNQNNVDGQNVANIQNEFVNLTKDAEDNYRFFCRIMSEARTDENIQNHFSEILTALSAMKFKFIGISELLNLNGTQEEKEAKLAKFIKDFAKALDSKDDAISFLDSVSNTPMNSLNKRVAMDCFISPFTSSSNQIVSQKALKMHQTLVIMPEINDILDKIDAVPNGETPVYGEKTKYIKDILLRIMSNEWANIDSVQLKYLVEESVNGPLKELAPYWNTILDAAYHAFIEEWVRADPELKAPANVHAIKADEMAPDAAIVFEKEDLRELFLNQLSDGVLHKLYEGNMGLVRDTSQTKNIQKIVTEINKRTSDQRALKTLMTSSVEGKKMLATKELVEILKGLGVKADNMDKMTPDELMKLGIDKTDLIMELNSKAGVPREYVDSLKNLQKTVGLPTVNKLRLAQKVPFGEPVKGQETAVSLSVIKDTLVDDLMGVNSTVLESYGIDKSKLSFTPEEITLAKNIQKYNKEIDVYNLKRQHNLNPGQLPPLPCDNYPNDDKSMALYNKMNEALQLLGEKISETSGTRPLSHVTKLMLDKYVELSLLHKGRYFAPYVNNGAFLAANDQMSINEYSQYIDGITDNYNIKPADPEIVKYVLNDLCTANNIDDWDGELQEATRTARMTVADKKVILNNLAILEKNIDPATFLESKEETEFSRDLRALHNASDEEFNEKLLAFSSKYINKDVAVNSDSVVLIKTFRQSKSGADAAGDVFNSAFRENNSEVITNLRNNFTHDMDTNVTLRQAQSQVSAISKQNVELVRPLGFEYLNKGSVRTLVRMAASYAAAKLGYTGKEDVYSAYKDSKTSITDKLTIRDTMIRCLMDHGIDESMAKILTETRLNQTSTDFVFARAFNKIKNNVLGMFSDIAFLLSGFFTPSATKEHQRRVHDFNEYLPAVQGMINRLGENEVRYVSRHMDFKFTVGIQDHFQSFKDTNLGILRASLKNANDAAIMITRDQNGKIKVNLNTTIFDVSVEADAILAAHNVKGIGFNASAGGGRERILNLNFDSDNEASAFLCKLFTSQLTKDDIRAATDVSSGTKGGVHASATARLNLLEIVADHVYPSDFKAITNAHGKDKKDLENQFAKEHPLYSELEKWTRIGAIEVGGSADGSKSTVFDNTGSTETKKTVFKLTNKTKVFTFKPGKMRPDYHKDDFGVDKIIGAKDIAEEAVDTFKNITIKQENENAANSDASKEFADKFKKIDKKIGKINSLGLPSSRSIEIEKIKHFSAGKKIMDEAYEKVTYNYMSEDSINDLFAKRLISAQVRDNLLKLAGDEKITKYTIVRKLKQDVINANKDEPAALEKAADKVNSNYFISEILIETSAGSKAVEENENWMNFVTGGYLSYKVTAQSNSTNVLHIQNTGMLMAS</sequence>
<dbReference type="Proteomes" id="UP000242432">
    <property type="component" value="Unassembled WGS sequence"/>
</dbReference>
<gene>
    <name evidence="1" type="ORF">SAMN02745213_01891</name>
</gene>
<evidence type="ECO:0000313" key="1">
    <source>
        <dbReference type="EMBL" id="SKA66997.1"/>
    </source>
</evidence>
<proteinExistence type="predicted"/>
<accession>A0A1T4VPZ7</accession>
<protein>
    <submittedName>
        <fullName evidence="1">Uncharacterized protein</fullName>
    </submittedName>
</protein>
<organism evidence="1 2">
    <name type="scientific">Succinivibrio dextrinosolvens DSM 3072</name>
    <dbReference type="NCBI Taxonomy" id="1123324"/>
    <lineage>
        <taxon>Bacteria</taxon>
        <taxon>Pseudomonadati</taxon>
        <taxon>Pseudomonadota</taxon>
        <taxon>Gammaproteobacteria</taxon>
        <taxon>Aeromonadales</taxon>
        <taxon>Succinivibrionaceae</taxon>
        <taxon>Succinivibrio</taxon>
    </lineage>
</organism>
<reference evidence="2" key="1">
    <citation type="submission" date="2017-02" db="EMBL/GenBank/DDBJ databases">
        <authorList>
            <person name="Varghese N."/>
            <person name="Submissions S."/>
        </authorList>
    </citation>
    <scope>NUCLEOTIDE SEQUENCE [LARGE SCALE GENOMIC DNA]</scope>
    <source>
        <strain evidence="2">DSM 3072</strain>
    </source>
</reference>
<evidence type="ECO:0000313" key="2">
    <source>
        <dbReference type="Proteomes" id="UP000242432"/>
    </source>
</evidence>
<keyword evidence="2" id="KW-1185">Reference proteome</keyword>
<name>A0A1T4VPZ7_9GAMM</name>